<evidence type="ECO:0000313" key="2">
    <source>
        <dbReference type="Proteomes" id="UP001061361"/>
    </source>
</evidence>
<dbReference type="Proteomes" id="UP001061361">
    <property type="component" value="Chromosome"/>
</dbReference>
<protein>
    <submittedName>
        <fullName evidence="1">Uncharacterized protein</fullName>
    </submittedName>
</protein>
<organism evidence="1 2">
    <name type="scientific">Pseudodesulfovibrio portus</name>
    <dbReference type="NCBI Taxonomy" id="231439"/>
    <lineage>
        <taxon>Bacteria</taxon>
        <taxon>Pseudomonadati</taxon>
        <taxon>Thermodesulfobacteriota</taxon>
        <taxon>Desulfovibrionia</taxon>
        <taxon>Desulfovibrionales</taxon>
        <taxon>Desulfovibrionaceae</taxon>
    </lineage>
</organism>
<evidence type="ECO:0000313" key="1">
    <source>
        <dbReference type="EMBL" id="BDQ34263.1"/>
    </source>
</evidence>
<dbReference type="EMBL" id="AP026708">
    <property type="protein sequence ID" value="BDQ34263.1"/>
    <property type="molecule type" value="Genomic_DNA"/>
</dbReference>
<name>A0ABN6RXA6_9BACT</name>
<keyword evidence="2" id="KW-1185">Reference proteome</keyword>
<sequence length="141" mass="16081">MSDHINELYDKDGNLVGALLTAEAWAVVRDQVMSALGVVETPVEQERPEPISEWETLKEYWDFQYPVDVDVACENCGNSTEDWTADDPRLFRLTSANLAGLVAFTCTQCRAKITKRHFKDKVTTECAPYRDSKITRKEGRY</sequence>
<proteinExistence type="predicted"/>
<accession>A0ABN6RXA6</accession>
<gene>
    <name evidence="1" type="ORF">JCM14722_18050</name>
</gene>
<reference evidence="1" key="1">
    <citation type="submission" date="2022-08" db="EMBL/GenBank/DDBJ databases">
        <title>Genome Sequence of the sulphate-reducing bacterium, Pseudodesulfovibrio portus JCM14722.</title>
        <authorList>
            <person name="Kondo R."/>
            <person name="Kataoka T."/>
        </authorList>
    </citation>
    <scope>NUCLEOTIDE SEQUENCE</scope>
    <source>
        <strain evidence="1">JCM 14722</strain>
    </source>
</reference>
<dbReference type="RefSeq" id="WP_264981163.1">
    <property type="nucleotide sequence ID" value="NZ_AP026708.1"/>
</dbReference>